<dbReference type="AlphaFoldDB" id="A0A7W6MYS9"/>
<evidence type="ECO:0000259" key="2">
    <source>
        <dbReference type="PROSITE" id="PS50263"/>
    </source>
</evidence>
<dbReference type="EMBL" id="JACIES010000004">
    <property type="protein sequence ID" value="MBB4026165.1"/>
    <property type="molecule type" value="Genomic_DNA"/>
</dbReference>
<proteinExistence type="predicted"/>
<dbReference type="GO" id="GO:0106008">
    <property type="term" value="F:2-oxoglutaramate amidase activity"/>
    <property type="evidence" value="ECO:0007669"/>
    <property type="project" value="TreeGrafter"/>
</dbReference>
<dbReference type="InterPro" id="IPR003010">
    <property type="entry name" value="C-N_Hydrolase"/>
</dbReference>
<organism evidence="3 4">
    <name type="scientific">Butyricimonas faecihominis</name>
    <dbReference type="NCBI Taxonomy" id="1472416"/>
    <lineage>
        <taxon>Bacteria</taxon>
        <taxon>Pseudomonadati</taxon>
        <taxon>Bacteroidota</taxon>
        <taxon>Bacteroidia</taxon>
        <taxon>Bacteroidales</taxon>
        <taxon>Odoribacteraceae</taxon>
        <taxon>Butyricimonas</taxon>
    </lineage>
</organism>
<dbReference type="GO" id="GO:0050152">
    <property type="term" value="F:omega-amidase activity"/>
    <property type="evidence" value="ECO:0007669"/>
    <property type="project" value="TreeGrafter"/>
</dbReference>
<evidence type="ECO:0000256" key="1">
    <source>
        <dbReference type="SAM" id="SignalP"/>
    </source>
</evidence>
<dbReference type="PROSITE" id="PS50263">
    <property type="entry name" value="CN_HYDROLASE"/>
    <property type="match status" value="1"/>
</dbReference>
<dbReference type="PANTHER" id="PTHR47799:SF1">
    <property type="entry name" value="OMEGA-AMIDASE YAFV"/>
    <property type="match status" value="1"/>
</dbReference>
<keyword evidence="3" id="KW-0378">Hydrolase</keyword>
<comment type="caution">
    <text evidence="3">The sequence shown here is derived from an EMBL/GenBank/DDBJ whole genome shotgun (WGS) entry which is preliminary data.</text>
</comment>
<dbReference type="InterPro" id="IPR036526">
    <property type="entry name" value="C-N_Hydrolase_sf"/>
</dbReference>
<feature type="signal peptide" evidence="1">
    <location>
        <begin position="1"/>
        <end position="26"/>
    </location>
</feature>
<feature type="domain" description="CN hydrolase" evidence="2">
    <location>
        <begin position="30"/>
        <end position="266"/>
    </location>
</feature>
<evidence type="ECO:0000313" key="3">
    <source>
        <dbReference type="EMBL" id="MBB4026165.1"/>
    </source>
</evidence>
<protein>
    <submittedName>
        <fullName evidence="3">Putative amidohydrolase</fullName>
    </submittedName>
</protein>
<keyword evidence="4" id="KW-1185">Reference proteome</keyword>
<sequence length="272" mass="31735">MNNILKMKVFYGMLCFLFAFSLTVKAQDSVRVALVQAHLIWGDVKSNLWAFDKRVPLCKGADVIVFPELFTSGCEMKKRDKEEAMRSKDEVASYYPTVIKRMKKWAKRSGALVIASTIYKEEGKYYNRLLAVYPDGKYEYYDKHNCFKKGSFSPGDRHLTLEWKGIRFSTYICYDLRFPEWSRNQGEYDVAIYIANWPEFRQDDWNRLLRERAIENEAYVVAVNCAGTDLTGLVYRGESCVIAPDGEVRARCRDYWDDVVVHKVCKVHKVIK</sequence>
<feature type="chain" id="PRO_5031540080" evidence="1">
    <location>
        <begin position="27"/>
        <end position="272"/>
    </location>
</feature>
<name>A0A7W6MYS9_9BACT</name>
<dbReference type="RefSeq" id="WP_241241536.1">
    <property type="nucleotide sequence ID" value="NZ_AP028155.1"/>
</dbReference>
<dbReference type="Gene3D" id="3.60.110.10">
    <property type="entry name" value="Carbon-nitrogen hydrolase"/>
    <property type="match status" value="1"/>
</dbReference>
<evidence type="ECO:0000313" key="4">
    <source>
        <dbReference type="Proteomes" id="UP000546007"/>
    </source>
</evidence>
<reference evidence="3 4" key="1">
    <citation type="submission" date="2020-08" db="EMBL/GenBank/DDBJ databases">
        <title>Genomic Encyclopedia of Type Strains, Phase IV (KMG-IV): sequencing the most valuable type-strain genomes for metagenomic binning, comparative biology and taxonomic classification.</title>
        <authorList>
            <person name="Goeker M."/>
        </authorList>
    </citation>
    <scope>NUCLEOTIDE SEQUENCE [LARGE SCALE GENOMIC DNA]</scope>
    <source>
        <strain evidence="3 4">DSM 105721</strain>
    </source>
</reference>
<accession>A0A7W6MYS9</accession>
<dbReference type="Proteomes" id="UP000546007">
    <property type="component" value="Unassembled WGS sequence"/>
</dbReference>
<dbReference type="Pfam" id="PF00795">
    <property type="entry name" value="CN_hydrolase"/>
    <property type="match status" value="1"/>
</dbReference>
<dbReference type="PANTHER" id="PTHR47799">
    <property type="entry name" value="OMEGA-AMIDASE YAFV"/>
    <property type="match status" value="1"/>
</dbReference>
<dbReference type="InterPro" id="IPR052737">
    <property type="entry name" value="Omega-amidase_YafV"/>
</dbReference>
<dbReference type="GeneID" id="93102428"/>
<gene>
    <name evidence="3" type="ORF">GGR14_001955</name>
</gene>
<dbReference type="SUPFAM" id="SSF56317">
    <property type="entry name" value="Carbon-nitrogen hydrolase"/>
    <property type="match status" value="1"/>
</dbReference>
<keyword evidence="1" id="KW-0732">Signal</keyword>